<name>A0A067M4X8_BOTB1</name>
<dbReference type="HOGENOM" id="CLU_099489_0_0_1"/>
<dbReference type="InParanoid" id="A0A067M4X8"/>
<gene>
    <name evidence="1" type="ORF">BOTBODRAFT_57999</name>
</gene>
<dbReference type="Proteomes" id="UP000027195">
    <property type="component" value="Unassembled WGS sequence"/>
</dbReference>
<dbReference type="EMBL" id="KL198066">
    <property type="protein sequence ID" value="KDQ10619.1"/>
    <property type="molecule type" value="Genomic_DNA"/>
</dbReference>
<sequence>MQGIAVDLMAIKYHTKKIEILRSHCESILKEIKCCQYADQQSAALIGFSRFRTVLKPFVSSWASLDSFESYLRQFTIAGDIEVMLERLDALLTENNVVSRLPPRNWCSPFGHATMEDSDSLVDILKQQGGEIWITAHSTVLESVVEYLPTLIKYHDSSSSTEATTAKILNVLGISL</sequence>
<dbReference type="AlphaFoldDB" id="A0A067M4X8"/>
<organism evidence="1 2">
    <name type="scientific">Botryobasidium botryosum (strain FD-172 SS1)</name>
    <dbReference type="NCBI Taxonomy" id="930990"/>
    <lineage>
        <taxon>Eukaryota</taxon>
        <taxon>Fungi</taxon>
        <taxon>Dikarya</taxon>
        <taxon>Basidiomycota</taxon>
        <taxon>Agaricomycotina</taxon>
        <taxon>Agaricomycetes</taxon>
        <taxon>Cantharellales</taxon>
        <taxon>Botryobasidiaceae</taxon>
        <taxon>Botryobasidium</taxon>
    </lineage>
</organism>
<proteinExistence type="predicted"/>
<protein>
    <submittedName>
        <fullName evidence="1">Uncharacterized protein</fullName>
    </submittedName>
</protein>
<keyword evidence="2" id="KW-1185">Reference proteome</keyword>
<evidence type="ECO:0000313" key="1">
    <source>
        <dbReference type="EMBL" id="KDQ10619.1"/>
    </source>
</evidence>
<reference evidence="2" key="1">
    <citation type="journal article" date="2014" name="Proc. Natl. Acad. Sci. U.S.A.">
        <title>Extensive sampling of basidiomycete genomes demonstrates inadequacy of the white-rot/brown-rot paradigm for wood decay fungi.</title>
        <authorList>
            <person name="Riley R."/>
            <person name="Salamov A.A."/>
            <person name="Brown D.W."/>
            <person name="Nagy L.G."/>
            <person name="Floudas D."/>
            <person name="Held B.W."/>
            <person name="Levasseur A."/>
            <person name="Lombard V."/>
            <person name="Morin E."/>
            <person name="Otillar R."/>
            <person name="Lindquist E.A."/>
            <person name="Sun H."/>
            <person name="LaButti K.M."/>
            <person name="Schmutz J."/>
            <person name="Jabbour D."/>
            <person name="Luo H."/>
            <person name="Baker S.E."/>
            <person name="Pisabarro A.G."/>
            <person name="Walton J.D."/>
            <person name="Blanchette R.A."/>
            <person name="Henrissat B."/>
            <person name="Martin F."/>
            <person name="Cullen D."/>
            <person name="Hibbett D.S."/>
            <person name="Grigoriev I.V."/>
        </authorList>
    </citation>
    <scope>NUCLEOTIDE SEQUENCE [LARGE SCALE GENOMIC DNA]</scope>
    <source>
        <strain evidence="2">FD-172 SS1</strain>
    </source>
</reference>
<accession>A0A067M4X8</accession>
<evidence type="ECO:0000313" key="2">
    <source>
        <dbReference type="Proteomes" id="UP000027195"/>
    </source>
</evidence>